<keyword evidence="3" id="KW-1185">Reference proteome</keyword>
<keyword evidence="1" id="KW-0472">Membrane</keyword>
<gene>
    <name evidence="2" type="ORF">ACFPIH_44090</name>
</gene>
<feature type="transmembrane region" description="Helical" evidence="1">
    <location>
        <begin position="147"/>
        <end position="166"/>
    </location>
</feature>
<name>A0ABV9B3X5_9ACTN</name>
<comment type="caution">
    <text evidence="2">The sequence shown here is derived from an EMBL/GenBank/DDBJ whole genome shotgun (WGS) entry which is preliminary data.</text>
</comment>
<sequence length="286" mass="29989">MNGYALLELWWVVPSGLALLGYGLSLAGLTRAQRAVWVRARIVEVGQPAHGESKGPAIPVTFAFRDPATGREFALPNAGKHGDAVREAWVGREFDVRYPPGQPHRFLVVADGADAIDRSGRGGPDCAVALLLVGLVIHAAVARGYPYALLGFGALLTAVAALSPDIRRARARAARLASAVAVPARVVAVTTDVHTDGEGSEFVTHAPVVAFTTLDGIDVTVLSRAGLPDPGRSLGRELTIHYAPDDPAVHTPDLAFDRRERAKDIGLVLALLTAGIAAFLTGAALL</sequence>
<proteinExistence type="predicted"/>
<dbReference type="RefSeq" id="WP_381184509.1">
    <property type="nucleotide sequence ID" value="NZ_JBHSFK010000042.1"/>
</dbReference>
<evidence type="ECO:0000313" key="2">
    <source>
        <dbReference type="EMBL" id="MFC4506349.1"/>
    </source>
</evidence>
<feature type="transmembrane region" description="Helical" evidence="1">
    <location>
        <begin position="122"/>
        <end position="141"/>
    </location>
</feature>
<feature type="transmembrane region" description="Helical" evidence="1">
    <location>
        <begin position="265"/>
        <end position="285"/>
    </location>
</feature>
<reference evidence="3" key="1">
    <citation type="journal article" date="2019" name="Int. J. Syst. Evol. Microbiol.">
        <title>The Global Catalogue of Microorganisms (GCM) 10K type strain sequencing project: providing services to taxonomists for standard genome sequencing and annotation.</title>
        <authorList>
            <consortium name="The Broad Institute Genomics Platform"/>
            <consortium name="The Broad Institute Genome Sequencing Center for Infectious Disease"/>
            <person name="Wu L."/>
            <person name="Ma J."/>
        </authorList>
    </citation>
    <scope>NUCLEOTIDE SEQUENCE [LARGE SCALE GENOMIC DNA]</scope>
    <source>
        <strain evidence="3">CGMCC 4.7177</strain>
    </source>
</reference>
<organism evidence="2 3">
    <name type="scientific">Streptomyces vulcanius</name>
    <dbReference type="NCBI Taxonomy" id="1441876"/>
    <lineage>
        <taxon>Bacteria</taxon>
        <taxon>Bacillati</taxon>
        <taxon>Actinomycetota</taxon>
        <taxon>Actinomycetes</taxon>
        <taxon>Kitasatosporales</taxon>
        <taxon>Streptomycetaceae</taxon>
        <taxon>Streptomyces</taxon>
    </lineage>
</organism>
<keyword evidence="1" id="KW-0812">Transmembrane</keyword>
<keyword evidence="1" id="KW-1133">Transmembrane helix</keyword>
<dbReference type="Proteomes" id="UP001595839">
    <property type="component" value="Unassembled WGS sequence"/>
</dbReference>
<feature type="transmembrane region" description="Helical" evidence="1">
    <location>
        <begin position="12"/>
        <end position="32"/>
    </location>
</feature>
<evidence type="ECO:0000256" key="1">
    <source>
        <dbReference type="SAM" id="Phobius"/>
    </source>
</evidence>
<dbReference type="EMBL" id="JBHSFK010000042">
    <property type="protein sequence ID" value="MFC4506349.1"/>
    <property type="molecule type" value="Genomic_DNA"/>
</dbReference>
<protein>
    <submittedName>
        <fullName evidence="2">DUF3592 domain-containing protein</fullName>
    </submittedName>
</protein>
<accession>A0ABV9B3X5</accession>
<evidence type="ECO:0000313" key="3">
    <source>
        <dbReference type="Proteomes" id="UP001595839"/>
    </source>
</evidence>